<protein>
    <recommendedName>
        <fullName evidence="3">Nuclease SbcCD subunit C</fullName>
    </recommendedName>
</protein>
<comment type="similarity">
    <text evidence="1">Belongs to the SMC family. SbcC subfamily.</text>
</comment>
<dbReference type="PANTHER" id="PTHR32114">
    <property type="entry name" value="ABC TRANSPORTER ABCH.3"/>
    <property type="match status" value="1"/>
</dbReference>
<feature type="domain" description="ATPase AAA-type core" evidence="5">
    <location>
        <begin position="531"/>
        <end position="650"/>
    </location>
</feature>
<organism evidence="7 8">
    <name type="scientific">Streptomyces maoxianensis</name>
    <dbReference type="NCBI Taxonomy" id="1459942"/>
    <lineage>
        <taxon>Bacteria</taxon>
        <taxon>Bacillati</taxon>
        <taxon>Actinomycetota</taxon>
        <taxon>Actinomycetes</taxon>
        <taxon>Kitasatosporales</taxon>
        <taxon>Streptomycetaceae</taxon>
        <taxon>Streptomyces</taxon>
    </lineage>
</organism>
<dbReference type="PANTHER" id="PTHR32114:SF2">
    <property type="entry name" value="ABC TRANSPORTER ABCH.3"/>
    <property type="match status" value="1"/>
</dbReference>
<evidence type="ECO:0000259" key="6">
    <source>
        <dbReference type="Pfam" id="PF13476"/>
    </source>
</evidence>
<dbReference type="InterPro" id="IPR003959">
    <property type="entry name" value="ATPase_AAA_core"/>
</dbReference>
<evidence type="ECO:0000313" key="7">
    <source>
        <dbReference type="EMBL" id="MFC4607088.1"/>
    </source>
</evidence>
<evidence type="ECO:0000259" key="5">
    <source>
        <dbReference type="Pfam" id="PF13304"/>
    </source>
</evidence>
<dbReference type="Pfam" id="PF13304">
    <property type="entry name" value="AAA_21"/>
    <property type="match status" value="1"/>
</dbReference>
<dbReference type="InterPro" id="IPR038729">
    <property type="entry name" value="Rad50/SbcC_AAA"/>
</dbReference>
<evidence type="ECO:0000256" key="2">
    <source>
        <dbReference type="ARBA" id="ARBA00011322"/>
    </source>
</evidence>
<dbReference type="Proteomes" id="UP001595993">
    <property type="component" value="Unassembled WGS sequence"/>
</dbReference>
<keyword evidence="8" id="KW-1185">Reference proteome</keyword>
<name>A0ABV9G1E8_9ACTN</name>
<gene>
    <name evidence="7" type="ORF">ACFO9E_04530</name>
</gene>
<dbReference type="SUPFAM" id="SSF52540">
    <property type="entry name" value="P-loop containing nucleoside triphosphate hydrolases"/>
    <property type="match status" value="1"/>
</dbReference>
<feature type="region of interest" description="Disordered" evidence="4">
    <location>
        <begin position="1"/>
        <end position="26"/>
    </location>
</feature>
<proteinExistence type="inferred from homology"/>
<evidence type="ECO:0000256" key="1">
    <source>
        <dbReference type="ARBA" id="ARBA00006930"/>
    </source>
</evidence>
<reference evidence="8" key="1">
    <citation type="journal article" date="2019" name="Int. J. Syst. Evol. Microbiol.">
        <title>The Global Catalogue of Microorganisms (GCM) 10K type strain sequencing project: providing services to taxonomists for standard genome sequencing and annotation.</title>
        <authorList>
            <consortium name="The Broad Institute Genomics Platform"/>
            <consortium name="The Broad Institute Genome Sequencing Center for Infectious Disease"/>
            <person name="Wu L."/>
            <person name="Ma J."/>
        </authorList>
    </citation>
    <scope>NUCLEOTIDE SEQUENCE [LARGE SCALE GENOMIC DNA]</scope>
    <source>
        <strain evidence="8">CGMCC 4.7139</strain>
    </source>
</reference>
<dbReference type="InterPro" id="IPR027417">
    <property type="entry name" value="P-loop_NTPase"/>
</dbReference>
<dbReference type="Pfam" id="PF13476">
    <property type="entry name" value="AAA_23"/>
    <property type="match status" value="1"/>
</dbReference>
<comment type="caution">
    <text evidence="7">The sequence shown here is derived from an EMBL/GenBank/DDBJ whole genome shotgun (WGS) entry which is preliminary data.</text>
</comment>
<evidence type="ECO:0000256" key="4">
    <source>
        <dbReference type="SAM" id="MobiDB-lite"/>
    </source>
</evidence>
<sequence>MTDTEQPEENVHHSTDPARPNPAEQPATVAELVQTRLEESSLSEPVKVLLQEALGDGKARETSSVGRIYLDSVAVTGFRGIGPRAWLGLSPRPGVNLVVGRNGSGKSSIAEGIETAFTGVNMRWHGLHASRSSNWRNLHHGGDKPEIEVKLAVEGDAGRSTLNRTWDGEDFGASRGDFKRPGHGCVPVDQVDWKQAMEDYRPFLSYVDLDRMISGKPAQMYDAIASILGLRHVSAADGRLRVAEKALDDAAKATKAEVPELMAALYDLEDDERAVHALVAIDTPGSPDFATLGALVAGLPGDTDEGVLAELRLAAGAQGPDMERVDAAVAQLSRALADEEGVRGTSAEDAHQRADLLARALSHSDRHPDEEACPLCGTDGVLDAAWAASAAAQIAVLRQEAKAADDARSELRSATRAVHDLVHRPQRIPAALTDPWGAWTACRTISDPGALARRAREAAAALADACVVVRESAAKELERRDERWSLLVVRLAAWAERARAAEENDPRLKDIRKARAWIKKLCTELRERRMEGFEDHSQQIWEKLRQESDIDLNSVSLRGSERAAVRTLVMDVSVDGQDASALGVMSQGELHSLALSLFLPRAVTADSPFGFIVIDDPVQSMDPSKVNGLAEVLHDLGKHRQVVVFTHDTRLQRAFTSQELPVTVFQVERAKASKVKITRVNDPVAQALADAKAIAATPNLPGPARSHVLPSLCRIALENAFLEAAWIRHHRSGGPERELHAAVDDAEKFRKVAALALFGDTRRVGEVDREVRARYGAQAAHLIWQCQSGAHPGGAQIADALRFVEDVDALAQKVRKPEVDA</sequence>
<evidence type="ECO:0000256" key="3">
    <source>
        <dbReference type="ARBA" id="ARBA00013368"/>
    </source>
</evidence>
<comment type="subunit">
    <text evidence="2">Heterodimer of SbcC and SbcD.</text>
</comment>
<evidence type="ECO:0000313" key="8">
    <source>
        <dbReference type="Proteomes" id="UP001595993"/>
    </source>
</evidence>
<dbReference type="Gene3D" id="3.40.50.300">
    <property type="entry name" value="P-loop containing nucleotide triphosphate hydrolases"/>
    <property type="match status" value="2"/>
</dbReference>
<feature type="domain" description="Rad50/SbcC-type AAA" evidence="6">
    <location>
        <begin position="89"/>
        <end position="163"/>
    </location>
</feature>
<dbReference type="EMBL" id="JBHSFE010000005">
    <property type="protein sequence ID" value="MFC4607088.1"/>
    <property type="molecule type" value="Genomic_DNA"/>
</dbReference>
<accession>A0ABV9G1E8</accession>
<dbReference type="RefSeq" id="WP_381191829.1">
    <property type="nucleotide sequence ID" value="NZ_JBHSFE010000005.1"/>
</dbReference>